<dbReference type="RefSeq" id="WP_378976416.1">
    <property type="nucleotide sequence ID" value="NZ_JBHTBJ010000047.1"/>
</dbReference>
<proteinExistence type="predicted"/>
<protein>
    <submittedName>
        <fullName evidence="1">DUF6510 family protein</fullName>
    </submittedName>
</protein>
<dbReference type="Pfam" id="PF20120">
    <property type="entry name" value="DUF6510"/>
    <property type="match status" value="1"/>
</dbReference>
<name>A0ABW2I324_9ACTN</name>
<dbReference type="Proteomes" id="UP001596548">
    <property type="component" value="Unassembled WGS sequence"/>
</dbReference>
<reference evidence="2" key="1">
    <citation type="journal article" date="2019" name="Int. J. Syst. Evol. Microbiol.">
        <title>The Global Catalogue of Microorganisms (GCM) 10K type strain sequencing project: providing services to taxonomists for standard genome sequencing and annotation.</title>
        <authorList>
            <consortium name="The Broad Institute Genomics Platform"/>
            <consortium name="The Broad Institute Genome Sequencing Center for Infectious Disease"/>
            <person name="Wu L."/>
            <person name="Ma J."/>
        </authorList>
    </citation>
    <scope>NUCLEOTIDE SEQUENCE [LARGE SCALE GENOMIC DNA]</scope>
    <source>
        <strain evidence="2">XZYJT-10</strain>
    </source>
</reference>
<comment type="caution">
    <text evidence="1">The sequence shown here is derived from an EMBL/GenBank/DDBJ whole genome shotgun (WGS) entry which is preliminary data.</text>
</comment>
<dbReference type="InterPro" id="IPR045423">
    <property type="entry name" value="DUF6510"/>
</dbReference>
<dbReference type="EMBL" id="JBHTBJ010000047">
    <property type="protein sequence ID" value="MFC7279260.1"/>
    <property type="molecule type" value="Genomic_DNA"/>
</dbReference>
<evidence type="ECO:0000313" key="1">
    <source>
        <dbReference type="EMBL" id="MFC7279260.1"/>
    </source>
</evidence>
<evidence type="ECO:0000313" key="2">
    <source>
        <dbReference type="Proteomes" id="UP001596548"/>
    </source>
</evidence>
<keyword evidence="2" id="KW-1185">Reference proteome</keyword>
<accession>A0ABW2I324</accession>
<sequence>MNRLDGNAMAGDLREIFAFDVTAAEYTCAGCGAAEAIGALMLWGQEMGRVARCPHCDDVVLRLVRATDRVFLDVRGAVRLELPLAGS</sequence>
<gene>
    <name evidence="1" type="ORF">ACFQS1_35310</name>
</gene>
<organism evidence="1 2">
    <name type="scientific">Paractinoplanes rhizophilus</name>
    <dbReference type="NCBI Taxonomy" id="1416877"/>
    <lineage>
        <taxon>Bacteria</taxon>
        <taxon>Bacillati</taxon>
        <taxon>Actinomycetota</taxon>
        <taxon>Actinomycetes</taxon>
        <taxon>Micromonosporales</taxon>
        <taxon>Micromonosporaceae</taxon>
        <taxon>Paractinoplanes</taxon>
    </lineage>
</organism>